<evidence type="ECO:0000256" key="6">
    <source>
        <dbReference type="ARBA" id="ARBA00023136"/>
    </source>
</evidence>
<evidence type="ECO:0000256" key="4">
    <source>
        <dbReference type="ARBA" id="ARBA00022840"/>
    </source>
</evidence>
<dbReference type="Pfam" id="PF00005">
    <property type="entry name" value="ABC_tran"/>
    <property type="match status" value="1"/>
</dbReference>
<evidence type="ECO:0000259" key="8">
    <source>
        <dbReference type="PROSITE" id="PS50893"/>
    </source>
</evidence>
<dbReference type="InterPro" id="IPR003439">
    <property type="entry name" value="ABC_transporter-like_ATP-bd"/>
</dbReference>
<dbReference type="Gene3D" id="3.40.50.300">
    <property type="entry name" value="P-loop containing nucleotide triphosphate hydrolases"/>
    <property type="match status" value="1"/>
</dbReference>
<dbReference type="NCBIfam" id="TIGR02868">
    <property type="entry name" value="CydC"/>
    <property type="match status" value="1"/>
</dbReference>
<dbReference type="PROSITE" id="PS00211">
    <property type="entry name" value="ABC_TRANSPORTER_1"/>
    <property type="match status" value="1"/>
</dbReference>
<dbReference type="InterPro" id="IPR027417">
    <property type="entry name" value="P-loop_NTPase"/>
</dbReference>
<dbReference type="SUPFAM" id="SSF52540">
    <property type="entry name" value="P-loop containing nucleoside triphosphate hydrolases"/>
    <property type="match status" value="1"/>
</dbReference>
<dbReference type="EMBL" id="CP064030">
    <property type="protein sequence ID" value="QRN52895.1"/>
    <property type="molecule type" value="Genomic_DNA"/>
</dbReference>
<dbReference type="InterPro" id="IPR039421">
    <property type="entry name" value="Type_1_exporter"/>
</dbReference>
<feature type="transmembrane region" description="Helical" evidence="7">
    <location>
        <begin position="142"/>
        <end position="164"/>
    </location>
</feature>
<proteinExistence type="predicted"/>
<dbReference type="Proteomes" id="UP000663181">
    <property type="component" value="Chromosome"/>
</dbReference>
<evidence type="ECO:0000313" key="11">
    <source>
        <dbReference type="Proteomes" id="UP000663181"/>
    </source>
</evidence>
<organism evidence="10 11">
    <name type="scientific">Dyella caseinilytica</name>
    <dbReference type="NCBI Taxonomy" id="1849581"/>
    <lineage>
        <taxon>Bacteria</taxon>
        <taxon>Pseudomonadati</taxon>
        <taxon>Pseudomonadota</taxon>
        <taxon>Gammaproteobacteria</taxon>
        <taxon>Lysobacterales</taxon>
        <taxon>Rhodanobacteraceae</taxon>
        <taxon>Dyella</taxon>
    </lineage>
</organism>
<reference evidence="10 11" key="1">
    <citation type="submission" date="2020-10" db="EMBL/GenBank/DDBJ databases">
        <title>Phylogeny of dyella-like bacteria.</title>
        <authorList>
            <person name="Fu J."/>
        </authorList>
    </citation>
    <scope>NUCLEOTIDE SEQUENCE [LARGE SCALE GENOMIC DNA]</scope>
    <source>
        <strain evidence="10 11">DHOB09</strain>
    </source>
</reference>
<evidence type="ECO:0000256" key="3">
    <source>
        <dbReference type="ARBA" id="ARBA00022741"/>
    </source>
</evidence>
<evidence type="ECO:0000256" key="1">
    <source>
        <dbReference type="ARBA" id="ARBA00004651"/>
    </source>
</evidence>
<feature type="transmembrane region" description="Helical" evidence="7">
    <location>
        <begin position="35"/>
        <end position="59"/>
    </location>
</feature>
<feature type="domain" description="ABC transmembrane type-1" evidence="9">
    <location>
        <begin position="29"/>
        <end position="315"/>
    </location>
</feature>
<evidence type="ECO:0000259" key="9">
    <source>
        <dbReference type="PROSITE" id="PS50929"/>
    </source>
</evidence>
<feature type="domain" description="ABC transporter" evidence="8">
    <location>
        <begin position="350"/>
        <end position="583"/>
    </location>
</feature>
<dbReference type="InterPro" id="IPR036640">
    <property type="entry name" value="ABC1_TM_sf"/>
</dbReference>
<keyword evidence="11" id="KW-1185">Reference proteome</keyword>
<evidence type="ECO:0000256" key="5">
    <source>
        <dbReference type="ARBA" id="ARBA00022989"/>
    </source>
</evidence>
<dbReference type="Pfam" id="PF00664">
    <property type="entry name" value="ABC_membrane"/>
    <property type="match status" value="1"/>
</dbReference>
<feature type="transmembrane region" description="Helical" evidence="7">
    <location>
        <begin position="254"/>
        <end position="279"/>
    </location>
</feature>
<comment type="subcellular location">
    <subcellularLocation>
        <location evidence="1">Cell membrane</location>
        <topology evidence="1">Multi-pass membrane protein</topology>
    </subcellularLocation>
</comment>
<dbReference type="InterPro" id="IPR014223">
    <property type="entry name" value="ABC_CydC/D"/>
</dbReference>
<evidence type="ECO:0000313" key="10">
    <source>
        <dbReference type="EMBL" id="QRN52895.1"/>
    </source>
</evidence>
<feature type="transmembrane region" description="Helical" evidence="7">
    <location>
        <begin position="66"/>
        <end position="84"/>
    </location>
</feature>
<feature type="transmembrane region" description="Helical" evidence="7">
    <location>
        <begin position="170"/>
        <end position="188"/>
    </location>
</feature>
<keyword evidence="5 7" id="KW-1133">Transmembrane helix</keyword>
<accession>A0ABX7GUI1</accession>
<gene>
    <name evidence="10" type="primary">cydC</name>
    <name evidence="10" type="ORF">ISN74_15790</name>
</gene>
<evidence type="ECO:0000256" key="2">
    <source>
        <dbReference type="ARBA" id="ARBA00022692"/>
    </source>
</evidence>
<dbReference type="InterPro" id="IPR017871">
    <property type="entry name" value="ABC_transporter-like_CS"/>
</dbReference>
<keyword evidence="6 7" id="KW-0472">Membrane</keyword>
<dbReference type="PROSITE" id="PS50929">
    <property type="entry name" value="ABC_TM1F"/>
    <property type="match status" value="1"/>
</dbReference>
<protein>
    <submittedName>
        <fullName evidence="10">Thiol reductant ABC exporter subunit CydC</fullName>
    </submittedName>
</protein>
<keyword evidence="4" id="KW-0067">ATP-binding</keyword>
<dbReference type="PANTHER" id="PTHR43394">
    <property type="entry name" value="ATP-DEPENDENT PERMEASE MDL1, MITOCHONDRIAL"/>
    <property type="match status" value="1"/>
</dbReference>
<dbReference type="SUPFAM" id="SSF90123">
    <property type="entry name" value="ABC transporter transmembrane region"/>
    <property type="match status" value="1"/>
</dbReference>
<dbReference type="InterPro" id="IPR003593">
    <property type="entry name" value="AAA+_ATPase"/>
</dbReference>
<keyword evidence="2 7" id="KW-0812">Transmembrane</keyword>
<dbReference type="CDD" id="cd18585">
    <property type="entry name" value="ABC_6TM_CydC"/>
    <property type="match status" value="1"/>
</dbReference>
<name>A0ABX7GUI1_9GAMM</name>
<keyword evidence="3" id="KW-0547">Nucleotide-binding</keyword>
<evidence type="ECO:0000256" key="7">
    <source>
        <dbReference type="SAM" id="Phobius"/>
    </source>
</evidence>
<dbReference type="InterPro" id="IPR011527">
    <property type="entry name" value="ABC1_TM_dom"/>
</dbReference>
<dbReference type="Gene3D" id="1.20.1560.10">
    <property type="entry name" value="ABC transporter type 1, transmembrane domain"/>
    <property type="match status" value="1"/>
</dbReference>
<dbReference type="RefSeq" id="WP_188800129.1">
    <property type="nucleotide sequence ID" value="NZ_BMIZ01000002.1"/>
</dbReference>
<dbReference type="PROSITE" id="PS50893">
    <property type="entry name" value="ABC_TRANSPORTER_2"/>
    <property type="match status" value="1"/>
</dbReference>
<sequence length="590" mass="63423">MRRADAPASSLLLARRLLALLRTERGWMLTGTMIALLSTLAGIGLIAVSGHFITAMALAGASGAAINYYTPAALIRLLAIVRTLGRYLERLITHDATLRLLARLRSWLFARLAPLAPARLTVLRSAELFSRLRADIDALEHAYLGIAIPAVTAITVMFSALIVALIYMPWLGACLAALFAVSAWYLPWQASQHGKKPGAETVACAEALRELTADGLRGRAELVLYGAEAMHAERIVKMTAQQQQARRKLDGLQAMGSAGVMLCAQLAVIGALALGLPALHEGTLAGPDLVMLALLAQASFEAVAPLPEAWAQWGATLASAQRVFALADTPPAIEEPAQVSPTIEHFDLSIRQLRLRYNETASWALDGVNLDLPQGARLALVGPSGAGKSSLMGALLRFYPFEGRIALGGIPLENLGGDEVRSHIAVVEQQPYLFDASLRENLKLGRPDVTDEELRTVITQARLDSYVDSLPHGLDTWVGENGIRVSGGEARRIAIARALLMDAPILILDEPTEGLDAVTANELYDSIAVAARGRSLLVITHRLGKLCSLVDEVAVMRDGRVVERLPVEAYRSRFIPDAQTMHEPSSTALS</sequence>
<dbReference type="PANTHER" id="PTHR43394:SF1">
    <property type="entry name" value="ATP-BINDING CASSETTE SUB-FAMILY B MEMBER 10, MITOCHONDRIAL"/>
    <property type="match status" value="1"/>
</dbReference>
<dbReference type="SMART" id="SM00382">
    <property type="entry name" value="AAA"/>
    <property type="match status" value="1"/>
</dbReference>